<accession>A0A183SDH4</accession>
<dbReference type="GO" id="GO:0015031">
    <property type="term" value="P:protein transport"/>
    <property type="evidence" value="ECO:0007669"/>
    <property type="project" value="InterPro"/>
</dbReference>
<dbReference type="WBParaSite" id="SSLN_0000234201-mRNA-1">
    <property type="protein sequence ID" value="SSLN_0000234201-mRNA-1"/>
    <property type="gene ID" value="SSLN_0000234201"/>
</dbReference>
<reference evidence="6" key="1">
    <citation type="submission" date="2016-06" db="UniProtKB">
        <authorList>
            <consortium name="WormBaseParasite"/>
        </authorList>
    </citation>
    <scope>IDENTIFICATION</scope>
</reference>
<dbReference type="InterPro" id="IPR036871">
    <property type="entry name" value="PX_dom_sf"/>
</dbReference>
<proteinExistence type="predicted"/>
<evidence type="ECO:0000256" key="2">
    <source>
        <dbReference type="SAM" id="Phobius"/>
    </source>
</evidence>
<sequence length="652" mass="72537">MSSSQQLQVRIPDYDIKDQEFVAYYIQVKALTEEAKTQANGVKSWCVSRRFSEFVRLRYLLQLELTTCLIPALPSKHDGANSSWHKFTSALHISDPSGTSLSSLDTLSSVILPGSLTGRRFDMDLIDSRRRALELFLIRCLQHPRLGTSWTLFAFLHEGSAWEKLFRAKFASSPANAMTCDPLPGEKLPMQYRDGTTTRRPERTVFPQKSTRPVSTMVPWLHEVIEQVWRGEVVPNDWASGILLPVCKKGDETKCENYRGICLIDVAVKVLTIILLRQVQYSPSLPIQAAPSNPTQQRNKTDIPPTNSSITNGLPVEYATTTYTPINPSDFTQRSQNLVASLQRLLDLRKQIKRRYQTISTSQKKVADALHRWCPFEQQAPALADTVQILAHVFDSYCDLLNPLADETEIDECLHGHLRYASSPVELCTRQSTVIQSIATEKAKLGRLNNDLRLLEVSIFFISLTYYFLFFLSVLGHQTGTNPNVIPSVVGTVSSAKNSVLQNLKSVFGSPAPLQDSGHPSAARPSNSEVEMAKGIISDRSCLSSFFQSLKIDFANSINSEYAFFEQQQSADLAATLRTYAALQAKRADGCRRLWERAHKAVLQVQASPGETVRPSASPQEHQGQPLEGATPPDSVGQFLFSSPACATSISP</sequence>
<feature type="region of interest" description="Disordered" evidence="1">
    <location>
        <begin position="606"/>
        <end position="652"/>
    </location>
</feature>
<organism evidence="6">
    <name type="scientific">Schistocephalus solidus</name>
    <name type="common">Tapeworm</name>
    <dbReference type="NCBI Taxonomy" id="70667"/>
    <lineage>
        <taxon>Eukaryota</taxon>
        <taxon>Metazoa</taxon>
        <taxon>Spiralia</taxon>
        <taxon>Lophotrochozoa</taxon>
        <taxon>Platyhelminthes</taxon>
        <taxon>Cestoda</taxon>
        <taxon>Eucestoda</taxon>
        <taxon>Diphyllobothriidea</taxon>
        <taxon>Diphyllobothriidae</taxon>
        <taxon>Schistocephalus</taxon>
    </lineage>
</organism>
<name>A0A183SDH4_SCHSO</name>
<dbReference type="EMBL" id="UYSU01032212">
    <property type="protein sequence ID" value="VDL88657.1"/>
    <property type="molecule type" value="Genomic_DNA"/>
</dbReference>
<dbReference type="PANTHER" id="PTHR46596">
    <property type="entry name" value="SORTING NEXIN-4"/>
    <property type="match status" value="1"/>
</dbReference>
<gene>
    <name evidence="4" type="ORF">SSLN_LOCUS2272</name>
</gene>
<feature type="transmembrane region" description="Helical" evidence="2">
    <location>
        <begin position="454"/>
        <end position="475"/>
    </location>
</feature>
<dbReference type="Proteomes" id="UP000275846">
    <property type="component" value="Unassembled WGS sequence"/>
</dbReference>
<dbReference type="GO" id="GO:0031201">
    <property type="term" value="C:SNARE complex"/>
    <property type="evidence" value="ECO:0007669"/>
    <property type="project" value="TreeGrafter"/>
</dbReference>
<evidence type="ECO:0000259" key="3">
    <source>
        <dbReference type="PROSITE" id="PS50195"/>
    </source>
</evidence>
<feature type="region of interest" description="Disordered" evidence="1">
    <location>
        <begin position="188"/>
        <end position="208"/>
    </location>
</feature>
<dbReference type="InterPro" id="IPR034783">
    <property type="entry name" value="SNX4"/>
</dbReference>
<dbReference type="OrthoDB" id="289314at2759"/>
<dbReference type="Pfam" id="PF00787">
    <property type="entry name" value="PX"/>
    <property type="match status" value="1"/>
</dbReference>
<keyword evidence="2" id="KW-0812">Transmembrane</keyword>
<reference evidence="4 5" key="2">
    <citation type="submission" date="2018-11" db="EMBL/GenBank/DDBJ databases">
        <authorList>
            <consortium name="Pathogen Informatics"/>
        </authorList>
    </citation>
    <scope>NUCLEOTIDE SEQUENCE [LARGE SCALE GENOMIC DNA]</scope>
    <source>
        <strain evidence="4 5">NST_G2</strain>
    </source>
</reference>
<protein>
    <submittedName>
        <fullName evidence="6">PX domain-containing protein</fullName>
    </submittedName>
</protein>
<dbReference type="AlphaFoldDB" id="A0A183SDH4"/>
<evidence type="ECO:0000313" key="5">
    <source>
        <dbReference type="Proteomes" id="UP000275846"/>
    </source>
</evidence>
<dbReference type="GO" id="GO:0031901">
    <property type="term" value="C:early endosome membrane"/>
    <property type="evidence" value="ECO:0007669"/>
    <property type="project" value="TreeGrafter"/>
</dbReference>
<dbReference type="GO" id="GO:0005886">
    <property type="term" value="C:plasma membrane"/>
    <property type="evidence" value="ECO:0007669"/>
    <property type="project" value="TreeGrafter"/>
</dbReference>
<feature type="region of interest" description="Disordered" evidence="1">
    <location>
        <begin position="288"/>
        <end position="313"/>
    </location>
</feature>
<evidence type="ECO:0000313" key="4">
    <source>
        <dbReference type="EMBL" id="VDL88657.1"/>
    </source>
</evidence>
<keyword evidence="2" id="KW-1133">Transmembrane helix</keyword>
<dbReference type="Gene3D" id="3.30.1520.10">
    <property type="entry name" value="Phox-like domain"/>
    <property type="match status" value="1"/>
</dbReference>
<dbReference type="GO" id="GO:2000786">
    <property type="term" value="P:positive regulation of autophagosome assembly"/>
    <property type="evidence" value="ECO:0007669"/>
    <property type="project" value="TreeGrafter"/>
</dbReference>
<dbReference type="GO" id="GO:0032266">
    <property type="term" value="F:phosphatidylinositol-3-phosphate binding"/>
    <property type="evidence" value="ECO:0007669"/>
    <property type="project" value="TreeGrafter"/>
</dbReference>
<dbReference type="PANTHER" id="PTHR46596:SF1">
    <property type="entry name" value="SORTING NEXIN-4"/>
    <property type="match status" value="1"/>
</dbReference>
<dbReference type="InterPro" id="IPR001683">
    <property type="entry name" value="PX_dom"/>
</dbReference>
<dbReference type="SUPFAM" id="SSF64268">
    <property type="entry name" value="PX domain"/>
    <property type="match status" value="1"/>
</dbReference>
<feature type="compositionally biased region" description="Polar residues" evidence="1">
    <location>
        <begin position="288"/>
        <end position="312"/>
    </location>
</feature>
<keyword evidence="5" id="KW-1185">Reference proteome</keyword>
<dbReference type="SMART" id="SM00312">
    <property type="entry name" value="PX"/>
    <property type="match status" value="1"/>
</dbReference>
<evidence type="ECO:0000313" key="6">
    <source>
        <dbReference type="WBParaSite" id="SSLN_0000234201-mRNA-1"/>
    </source>
</evidence>
<feature type="domain" description="PX" evidence="3">
    <location>
        <begin position="2"/>
        <end position="163"/>
    </location>
</feature>
<keyword evidence="2" id="KW-0472">Membrane</keyword>
<dbReference type="PROSITE" id="PS50195">
    <property type="entry name" value="PX"/>
    <property type="match status" value="1"/>
</dbReference>
<feature type="compositionally biased region" description="Polar residues" evidence="1">
    <location>
        <begin position="606"/>
        <end position="623"/>
    </location>
</feature>
<evidence type="ECO:0000256" key="1">
    <source>
        <dbReference type="SAM" id="MobiDB-lite"/>
    </source>
</evidence>
<dbReference type="STRING" id="70667.A0A183SDH4"/>